<dbReference type="InterPro" id="IPR001268">
    <property type="entry name" value="NADH_UbQ_OxRdtase_30kDa_su"/>
</dbReference>
<evidence type="ECO:0000259" key="1">
    <source>
        <dbReference type="Pfam" id="PF00329"/>
    </source>
</evidence>
<dbReference type="KEGG" id="ali:AZOLI_p40578"/>
<dbReference type="Gene3D" id="3.30.460.80">
    <property type="entry name" value="NADH:ubiquinone oxidoreductase, 30kDa subunit"/>
    <property type="match status" value="1"/>
</dbReference>
<dbReference type="SUPFAM" id="SSF143243">
    <property type="entry name" value="Nqo5-like"/>
    <property type="match status" value="1"/>
</dbReference>
<feature type="domain" description="NADH:ubiquinone oxidoreductase 30kDa subunit" evidence="1">
    <location>
        <begin position="60"/>
        <end position="142"/>
    </location>
</feature>
<proteinExistence type="predicted"/>
<dbReference type="EMBL" id="FQ311872">
    <property type="protein sequence ID" value="CBS90943.1"/>
    <property type="molecule type" value="Genomic_DNA"/>
</dbReference>
<dbReference type="AlphaFoldDB" id="G7ZGK5"/>
<dbReference type="Pfam" id="PF00329">
    <property type="entry name" value="Complex1_30kDa"/>
    <property type="match status" value="1"/>
</dbReference>
<keyword evidence="2" id="KW-0614">Plasmid</keyword>
<reference evidence="3" key="1">
    <citation type="journal article" date="2011" name="PLoS Genet.">
        <title>Azospirillum genomes reveal transition of bacteria from aquatic to terrestrial environments.</title>
        <authorList>
            <person name="Wisniewski-Dye F."/>
            <person name="Borziak K."/>
            <person name="Khalsa-Moyers G."/>
            <person name="Alexandre G."/>
            <person name="Sukharnikov L.O."/>
            <person name="Wuichet K."/>
            <person name="Hurst G.B."/>
            <person name="McDonald W.H."/>
            <person name="Robertson J.S."/>
            <person name="Barbe V."/>
            <person name="Calteau A."/>
            <person name="Rouy Z."/>
            <person name="Mangenot S."/>
            <person name="Prigent-Combaret C."/>
            <person name="Normand P."/>
            <person name="Boyer M."/>
            <person name="Siguier P."/>
            <person name="Dessaux Y."/>
            <person name="Elmerich C."/>
            <person name="Condemine G."/>
            <person name="Krishnen G."/>
            <person name="Kennedy I."/>
            <person name="Paterson A.H."/>
            <person name="Gonzalez V."/>
            <person name="Mavingui P."/>
            <person name="Zhulin I.B."/>
        </authorList>
    </citation>
    <scope>NUCLEOTIDE SEQUENCE [LARGE SCALE GENOMIC DNA]</scope>
    <source>
        <strain evidence="3">4B</strain>
    </source>
</reference>
<organism evidence="2 3">
    <name type="scientific">Azospirillum lipoferum (strain 4B)</name>
    <dbReference type="NCBI Taxonomy" id="862719"/>
    <lineage>
        <taxon>Bacteria</taxon>
        <taxon>Pseudomonadati</taxon>
        <taxon>Pseudomonadota</taxon>
        <taxon>Alphaproteobacteria</taxon>
        <taxon>Rhodospirillales</taxon>
        <taxon>Azospirillaceae</taxon>
        <taxon>Azospirillum</taxon>
    </lineage>
</organism>
<accession>G7ZGK5</accession>
<evidence type="ECO:0000313" key="3">
    <source>
        <dbReference type="Proteomes" id="UP000005667"/>
    </source>
</evidence>
<keyword evidence="3" id="KW-1185">Reference proteome</keyword>
<dbReference type="RefSeq" id="WP_014189787.1">
    <property type="nucleotide sequence ID" value="NC_016587.1"/>
</dbReference>
<dbReference type="Proteomes" id="UP000005667">
    <property type="component" value="Plasmid AZO_p4"/>
</dbReference>
<gene>
    <name evidence="2" type="primary">cooU2</name>
    <name evidence="2" type="ordered locus">AZOLI_p40578</name>
</gene>
<name>G7ZGK5_AZOL4</name>
<dbReference type="OrthoDB" id="9803286at2"/>
<protein>
    <submittedName>
        <fullName evidence="2">Carbon monoxide-induced hydrogenase, CooU subunit</fullName>
    </submittedName>
</protein>
<geneLocation type="plasmid" evidence="2 3">
    <name>AZO_p4</name>
</geneLocation>
<dbReference type="GO" id="GO:0008137">
    <property type="term" value="F:NADH dehydrogenase (ubiquinone) activity"/>
    <property type="evidence" value="ECO:0007669"/>
    <property type="project" value="InterPro"/>
</dbReference>
<dbReference type="InterPro" id="IPR037232">
    <property type="entry name" value="NADH_quin_OxRdtase_su_C/D-like"/>
</dbReference>
<sequence>MVADLTGADLIDSDLIGRMKAIPGVVSVAARTGALWVEGPLLDVEAMAAAMESLGIRMGTVTAIPLGQGGETVMIYHYTDEKQVINFKTRTRNGMLASLSPSVRAASWAEREINDLFAVEFPGHPNPVPLLRPEGFEPGMLREAMSTPAVMAKSPTSPLARGK</sequence>
<dbReference type="HOGENOM" id="CLU_1567497_0_0_5"/>
<evidence type="ECO:0000313" key="2">
    <source>
        <dbReference type="EMBL" id="CBS90943.1"/>
    </source>
</evidence>